<evidence type="ECO:0000313" key="2">
    <source>
        <dbReference type="Proteomes" id="UP001344447"/>
    </source>
</evidence>
<gene>
    <name evidence="1" type="ORF">RB653_008569</name>
</gene>
<proteinExistence type="predicted"/>
<sequence length="108" mass="12882">MTTIKLNEADNRWSFLDSQIKQYLKEKQEKVKQIGNSWEFVEQIYPLYKKIDNNNYKRTDFISDIKPIFILKQSPEFIKFYSEASGPNNDDSGKDIIPIFILKNKERI</sequence>
<dbReference type="Proteomes" id="UP001344447">
    <property type="component" value="Unassembled WGS sequence"/>
</dbReference>
<dbReference type="EMBL" id="JAVFKY010000003">
    <property type="protein sequence ID" value="KAK5578894.1"/>
    <property type="molecule type" value="Genomic_DNA"/>
</dbReference>
<comment type="caution">
    <text evidence="1">The sequence shown here is derived from an EMBL/GenBank/DDBJ whole genome shotgun (WGS) entry which is preliminary data.</text>
</comment>
<keyword evidence="2" id="KW-1185">Reference proteome</keyword>
<name>A0AAN7TSZ1_9MYCE</name>
<accession>A0AAN7TSZ1</accession>
<organism evidence="1 2">
    <name type="scientific">Dictyostelium firmibasis</name>
    <dbReference type="NCBI Taxonomy" id="79012"/>
    <lineage>
        <taxon>Eukaryota</taxon>
        <taxon>Amoebozoa</taxon>
        <taxon>Evosea</taxon>
        <taxon>Eumycetozoa</taxon>
        <taxon>Dictyostelia</taxon>
        <taxon>Dictyosteliales</taxon>
        <taxon>Dictyosteliaceae</taxon>
        <taxon>Dictyostelium</taxon>
    </lineage>
</organism>
<reference evidence="1 2" key="1">
    <citation type="submission" date="2023-11" db="EMBL/GenBank/DDBJ databases">
        <title>Dfirmibasis_genome.</title>
        <authorList>
            <person name="Edelbroek B."/>
            <person name="Kjellin J."/>
            <person name="Jerlstrom-Hultqvist J."/>
            <person name="Soderbom F."/>
        </authorList>
    </citation>
    <scope>NUCLEOTIDE SEQUENCE [LARGE SCALE GENOMIC DNA]</scope>
    <source>
        <strain evidence="1 2">TNS-C-14</strain>
    </source>
</reference>
<protein>
    <submittedName>
        <fullName evidence="1">Uncharacterized protein</fullName>
    </submittedName>
</protein>
<evidence type="ECO:0000313" key="1">
    <source>
        <dbReference type="EMBL" id="KAK5578894.1"/>
    </source>
</evidence>
<dbReference type="AlphaFoldDB" id="A0AAN7TSZ1"/>